<dbReference type="Gene3D" id="1.25.40.10">
    <property type="entry name" value="Tetratricopeptide repeat domain"/>
    <property type="match status" value="2"/>
</dbReference>
<dbReference type="EMBL" id="CAJOBR010005488">
    <property type="protein sequence ID" value="CAF4819603.1"/>
    <property type="molecule type" value="Genomic_DNA"/>
</dbReference>
<dbReference type="InterPro" id="IPR011990">
    <property type="entry name" value="TPR-like_helical_dom_sf"/>
</dbReference>
<evidence type="ECO:0000313" key="2">
    <source>
        <dbReference type="Proteomes" id="UP000663848"/>
    </source>
</evidence>
<name>A0A821Q7V8_9BILA</name>
<dbReference type="Pfam" id="PF13374">
    <property type="entry name" value="TPR_10"/>
    <property type="match status" value="1"/>
</dbReference>
<reference evidence="1" key="1">
    <citation type="submission" date="2021-02" db="EMBL/GenBank/DDBJ databases">
        <authorList>
            <person name="Nowell W R."/>
        </authorList>
    </citation>
    <scope>NUCLEOTIDE SEQUENCE</scope>
</reference>
<dbReference type="SUPFAM" id="SSF56399">
    <property type="entry name" value="ADP-ribosylation"/>
    <property type="match status" value="1"/>
</dbReference>
<feature type="non-terminal residue" evidence="1">
    <location>
        <position position="1"/>
    </location>
</feature>
<evidence type="ECO:0000313" key="1">
    <source>
        <dbReference type="EMBL" id="CAF4819603.1"/>
    </source>
</evidence>
<gene>
    <name evidence="1" type="ORF">QYT958_LOCUS24976</name>
</gene>
<organism evidence="1 2">
    <name type="scientific">Rotaria socialis</name>
    <dbReference type="NCBI Taxonomy" id="392032"/>
    <lineage>
        <taxon>Eukaryota</taxon>
        <taxon>Metazoa</taxon>
        <taxon>Spiralia</taxon>
        <taxon>Gnathifera</taxon>
        <taxon>Rotifera</taxon>
        <taxon>Eurotatoria</taxon>
        <taxon>Bdelloidea</taxon>
        <taxon>Philodinida</taxon>
        <taxon>Philodinidae</taxon>
        <taxon>Rotaria</taxon>
    </lineage>
</organism>
<comment type="caution">
    <text evidence="1">The sequence shown here is derived from an EMBL/GenBank/DDBJ whole genome shotgun (WGS) entry which is preliminary data.</text>
</comment>
<dbReference type="Proteomes" id="UP000663848">
    <property type="component" value="Unassembled WGS sequence"/>
</dbReference>
<dbReference type="AlphaFoldDB" id="A0A821Q7V8"/>
<protein>
    <submittedName>
        <fullName evidence="1">Uncharacterized protein</fullName>
    </submittedName>
</protein>
<proteinExistence type="predicted"/>
<sequence>EQNIQTSWILYRGQPHMATYELENLKSNIGFLVSTNEFLSSSTSPGVAKLFFAGCKDTNDYKVVIFEITADVSSLKNLVFVDIDKCLGINCESEILFNIGSIFKIEDVNHNSDIGAPIGNYTQALEYYTKVLHCRNDQSNMARIRLNIGAIYSMSNDCEKGLKLCIEVRDIVQQVHLCPYNEIIRYQGIIGDIHLIQKDYDTAEHYYVAAFETSKRFLFTDHRLRLHCIKSLTDLYVKRNMKEYAIQFCLDQLSVYEIYLPEIRVNIANLSMKISELFEDSSDQKQDLLLKALRILETSVHLEYVATINCLMMITEYYQKQNFDERASNYYIRALEIRKKIYPKDDFIILKTQSLIDTNGNQT</sequence>
<dbReference type="SUPFAM" id="SSF48452">
    <property type="entry name" value="TPR-like"/>
    <property type="match status" value="1"/>
</dbReference>
<accession>A0A821Q7V8</accession>
<dbReference type="Gene3D" id="3.90.176.10">
    <property type="entry name" value="Toxin ADP-ribosyltransferase, Chain A, domain 1"/>
    <property type="match status" value="1"/>
</dbReference>